<dbReference type="PANTHER" id="PTHR43818">
    <property type="entry name" value="BCDNA.GH03377"/>
    <property type="match status" value="1"/>
</dbReference>
<dbReference type="SUPFAM" id="SSF55347">
    <property type="entry name" value="Glyceraldehyde-3-phosphate dehydrogenase-like, C-terminal domain"/>
    <property type="match status" value="1"/>
</dbReference>
<dbReference type="SUPFAM" id="SSF51735">
    <property type="entry name" value="NAD(P)-binding Rossmann-fold domains"/>
    <property type="match status" value="1"/>
</dbReference>
<dbReference type="Proteomes" id="UP001348817">
    <property type="component" value="Plasmid pFA2"/>
</dbReference>
<keyword evidence="4" id="KW-0614">Plasmid</keyword>
<dbReference type="InterPro" id="IPR036291">
    <property type="entry name" value="NAD(P)-bd_dom_sf"/>
</dbReference>
<feature type="domain" description="Gfo/Idh/MocA-like oxidoreductase N-terminal" evidence="2">
    <location>
        <begin position="42"/>
        <end position="164"/>
    </location>
</feature>
<evidence type="ECO:0000259" key="2">
    <source>
        <dbReference type="Pfam" id="PF01408"/>
    </source>
</evidence>
<dbReference type="Pfam" id="PF22725">
    <property type="entry name" value="GFO_IDH_MocA_C3"/>
    <property type="match status" value="1"/>
</dbReference>
<dbReference type="PANTHER" id="PTHR43818:SF5">
    <property type="entry name" value="OXIDOREDUCTASE FAMILY PROTEIN"/>
    <property type="match status" value="1"/>
</dbReference>
<dbReference type="GO" id="GO:0000166">
    <property type="term" value="F:nucleotide binding"/>
    <property type="evidence" value="ECO:0007669"/>
    <property type="project" value="InterPro"/>
</dbReference>
<dbReference type="AlphaFoldDB" id="A0AAU9CIJ8"/>
<feature type="region of interest" description="Disordered" evidence="1">
    <location>
        <begin position="415"/>
        <end position="445"/>
    </location>
</feature>
<dbReference type="Gene3D" id="3.30.360.10">
    <property type="entry name" value="Dihydrodipicolinate Reductase, domain 2"/>
    <property type="match status" value="1"/>
</dbReference>
<dbReference type="InterPro" id="IPR055170">
    <property type="entry name" value="GFO_IDH_MocA-like_dom"/>
</dbReference>
<dbReference type="Gene3D" id="3.40.50.720">
    <property type="entry name" value="NAD(P)-binding Rossmann-like Domain"/>
    <property type="match status" value="1"/>
</dbReference>
<sequence>MKSRRDFVKKVGLGTMAMSVGASSIFTTKSYAKVIGANDRVRVALVGVRSRMKALADACGKLKNVEVAYSCDVDDNILAAHAKWCETTLGYIPKVEKDFRKLVEIKDIDAVIIATPEHWHAPMAIWSMEAGKHVYVEKPCSHNAREGELLVKAQRKYKKVCQMGNQQRSAATSILAIKEIGEGIIGEPFKAKAYYSSSRKSIGKGNRVAVPSHLDWELFQGPAPREAYRDNIHPYNWHWFRTWGTGEIHNNGTHEIDVCRWALGVDYPTQVVSFGSKSMYKDDDWQFVDTQDVTYKFDGGKYISWEGHSRNKHGYNPGRGATIWGSKGSIRLDRNFYELYDLSGKRIKRINEKEQSGTTDTVGGGGLTVQHMRNFIQTIRGLDTLNSEIGNAAISTHLCHLGTIAQRLERPITVNPKTGKVPRKDKEANKLWGREYEPGWEPKVS</sequence>
<dbReference type="InterPro" id="IPR050463">
    <property type="entry name" value="Gfo/Idh/MocA_oxidrdct_glycsds"/>
</dbReference>
<reference evidence="4 5" key="1">
    <citation type="submission" date="2021-12" db="EMBL/GenBank/DDBJ databases">
        <title>Genome sequencing of bacteria with rrn-lacking chromosome and rrn-plasmid.</title>
        <authorList>
            <person name="Anda M."/>
            <person name="Iwasaki W."/>
        </authorList>
    </citation>
    <scope>NUCLEOTIDE SEQUENCE [LARGE SCALE GENOMIC DNA]</scope>
    <source>
        <strain evidence="4 5">DSM 100852</strain>
        <plasmid evidence="4 5">pFA2</plasmid>
    </source>
</reference>
<feature type="domain" description="GFO/IDH/MocA-like oxidoreductase" evidence="3">
    <location>
        <begin position="230"/>
        <end position="331"/>
    </location>
</feature>
<dbReference type="InterPro" id="IPR006311">
    <property type="entry name" value="TAT_signal"/>
</dbReference>
<accession>A0AAU9CIJ8</accession>
<geneLocation type="plasmid" evidence="4 5">
    <name>pFA2</name>
</geneLocation>
<gene>
    <name evidence="4" type="ORF">FUAX_43780</name>
</gene>
<keyword evidence="5" id="KW-1185">Reference proteome</keyword>
<organism evidence="4 5">
    <name type="scientific">Fulvitalea axinellae</name>
    <dbReference type="NCBI Taxonomy" id="1182444"/>
    <lineage>
        <taxon>Bacteria</taxon>
        <taxon>Pseudomonadati</taxon>
        <taxon>Bacteroidota</taxon>
        <taxon>Cytophagia</taxon>
        <taxon>Cytophagales</taxon>
        <taxon>Persicobacteraceae</taxon>
        <taxon>Fulvitalea</taxon>
    </lineage>
</organism>
<dbReference type="InterPro" id="IPR000683">
    <property type="entry name" value="Gfo/Idh/MocA-like_OxRdtase_N"/>
</dbReference>
<protein>
    <submittedName>
        <fullName evidence="4">Dehydrogenase</fullName>
    </submittedName>
</protein>
<evidence type="ECO:0000256" key="1">
    <source>
        <dbReference type="SAM" id="MobiDB-lite"/>
    </source>
</evidence>
<dbReference type="Pfam" id="PF01408">
    <property type="entry name" value="GFO_IDH_MocA"/>
    <property type="match status" value="1"/>
</dbReference>
<evidence type="ECO:0000259" key="3">
    <source>
        <dbReference type="Pfam" id="PF22725"/>
    </source>
</evidence>
<feature type="compositionally biased region" description="Basic and acidic residues" evidence="1">
    <location>
        <begin position="422"/>
        <end position="437"/>
    </location>
</feature>
<dbReference type="KEGG" id="fax:FUAX_43780"/>
<name>A0AAU9CIJ8_9BACT</name>
<dbReference type="PROSITE" id="PS51318">
    <property type="entry name" value="TAT"/>
    <property type="match status" value="1"/>
</dbReference>
<proteinExistence type="predicted"/>
<dbReference type="RefSeq" id="WP_338395099.1">
    <property type="nucleotide sequence ID" value="NZ_AP025316.1"/>
</dbReference>
<evidence type="ECO:0000313" key="5">
    <source>
        <dbReference type="Proteomes" id="UP001348817"/>
    </source>
</evidence>
<dbReference type="EMBL" id="AP025316">
    <property type="protein sequence ID" value="BDD11946.1"/>
    <property type="molecule type" value="Genomic_DNA"/>
</dbReference>
<evidence type="ECO:0000313" key="4">
    <source>
        <dbReference type="EMBL" id="BDD11946.1"/>
    </source>
</evidence>